<feature type="transmembrane region" description="Helical" evidence="2">
    <location>
        <begin position="335"/>
        <end position="360"/>
    </location>
</feature>
<dbReference type="Pfam" id="PF19877">
    <property type="entry name" value="DUF6350"/>
    <property type="match status" value="1"/>
</dbReference>
<dbReference type="InterPro" id="IPR045931">
    <property type="entry name" value="DUF6350"/>
</dbReference>
<accession>A0A291RTZ1</accession>
<dbReference type="GeneID" id="88362586"/>
<feature type="transmembrane region" description="Helical" evidence="2">
    <location>
        <begin position="33"/>
        <end position="60"/>
    </location>
</feature>
<feature type="transmembrane region" description="Helical" evidence="2">
    <location>
        <begin position="122"/>
        <end position="144"/>
    </location>
</feature>
<feature type="compositionally biased region" description="Basic and acidic residues" evidence="1">
    <location>
        <begin position="7"/>
        <end position="19"/>
    </location>
</feature>
<dbReference type="RefSeq" id="WP_098697666.1">
    <property type="nucleotide sequence ID" value="NZ_CP023778.1"/>
</dbReference>
<dbReference type="EMBL" id="CP023778">
    <property type="protein sequence ID" value="ATL70718.1"/>
    <property type="molecule type" value="Genomic_DNA"/>
</dbReference>
<evidence type="ECO:0000256" key="1">
    <source>
        <dbReference type="SAM" id="MobiDB-lite"/>
    </source>
</evidence>
<feature type="transmembrane region" description="Helical" evidence="2">
    <location>
        <begin position="279"/>
        <end position="298"/>
    </location>
</feature>
<proteinExistence type="predicted"/>
<dbReference type="KEGG" id="ntp:CRH09_35600"/>
<reference evidence="3 4" key="1">
    <citation type="submission" date="2017-10" db="EMBL/GenBank/DDBJ databases">
        <title>Comparative genomics between pathogenic Norcardia.</title>
        <authorList>
            <person name="Zeng L."/>
        </authorList>
    </citation>
    <scope>NUCLEOTIDE SEQUENCE [LARGE SCALE GENOMIC DNA]</scope>
    <source>
        <strain evidence="3 4">NC_YFY_NT001</strain>
    </source>
</reference>
<feature type="transmembrane region" description="Helical" evidence="2">
    <location>
        <begin position="304"/>
        <end position="323"/>
    </location>
</feature>
<keyword evidence="2" id="KW-0812">Transmembrane</keyword>
<sequence length="516" mass="53353">MRSSLARWDDSRGTPRPPEDNVFGSLSPERAKVLLFVAARASSFTMVVIVVLVLGTLLAAGSGMTGASGAIAAGWLAVHQVPLVIGKTSLSLLPLVPTAVITWLTARDCARAVEPRAPRVDLAWIAGAALAGPLLITAVCLAVAEDASAVVALQPPQTLVAFGWVGGLHLAAAVAGMVTRLYAVPPWRDLVTDRLPAWVLPGARAALHALRRLLLAGVVATVVAFLLHWSRIGETYRAAGDLGGVLGLTVLSLIYLPNVAIAATSVLVGADVHIGGGSLSLFSVAGARVPALPILAAVPTGPAAGWWPVLLLVPAAVGALAGVECGRAVDSPRTPWATLTAAGVVAVALTVFGLLAGGAVGSFGDIGPGVLLTALLAFGWLAVAGFAGLLAARWFLPVPVADEYAADAFDDDHEAPYDEYVAEGDYGDDYYRDDEYADEPGVDHDAHGYDYEYVDYTLDPDAADQVVDGELVEEPLALDPTGAMAARTYPGDAEAEVVDAEVVEQDLPHGDQVDGR</sequence>
<feature type="region of interest" description="Disordered" evidence="1">
    <location>
        <begin position="1"/>
        <end position="22"/>
    </location>
</feature>
<feature type="transmembrane region" description="Helical" evidence="2">
    <location>
        <begin position="91"/>
        <end position="110"/>
    </location>
</feature>
<dbReference type="Proteomes" id="UP000221961">
    <property type="component" value="Chromosome"/>
</dbReference>
<keyword evidence="2" id="KW-1133">Transmembrane helix</keyword>
<evidence type="ECO:0000313" key="3">
    <source>
        <dbReference type="EMBL" id="ATL70718.1"/>
    </source>
</evidence>
<keyword evidence="2" id="KW-0472">Membrane</keyword>
<feature type="transmembrane region" description="Helical" evidence="2">
    <location>
        <begin position="164"/>
        <end position="184"/>
    </location>
</feature>
<gene>
    <name evidence="3" type="ORF">CRH09_35600</name>
</gene>
<feature type="transmembrane region" description="Helical" evidence="2">
    <location>
        <begin position="366"/>
        <end position="392"/>
    </location>
</feature>
<name>A0A291RTZ1_9NOCA</name>
<dbReference type="AlphaFoldDB" id="A0A291RTZ1"/>
<feature type="transmembrane region" description="Helical" evidence="2">
    <location>
        <begin position="242"/>
        <end position="267"/>
    </location>
</feature>
<organism evidence="3 4">
    <name type="scientific">Nocardia terpenica</name>
    <dbReference type="NCBI Taxonomy" id="455432"/>
    <lineage>
        <taxon>Bacteria</taxon>
        <taxon>Bacillati</taxon>
        <taxon>Actinomycetota</taxon>
        <taxon>Actinomycetes</taxon>
        <taxon>Mycobacteriales</taxon>
        <taxon>Nocardiaceae</taxon>
        <taxon>Nocardia</taxon>
    </lineage>
</organism>
<protein>
    <submittedName>
        <fullName evidence="3">Uncharacterized protein</fullName>
    </submittedName>
</protein>
<evidence type="ECO:0000313" key="4">
    <source>
        <dbReference type="Proteomes" id="UP000221961"/>
    </source>
</evidence>
<evidence type="ECO:0000256" key="2">
    <source>
        <dbReference type="SAM" id="Phobius"/>
    </source>
</evidence>
<feature type="transmembrane region" description="Helical" evidence="2">
    <location>
        <begin position="213"/>
        <end position="230"/>
    </location>
</feature>